<dbReference type="eggNOG" id="ENOG5033A4V">
    <property type="taxonomic scope" value="Bacteria"/>
</dbReference>
<dbReference type="InterPro" id="IPR021215">
    <property type="entry name" value="DUF2752"/>
</dbReference>
<evidence type="ECO:0000313" key="2">
    <source>
        <dbReference type="EMBL" id="SEL08559.1"/>
    </source>
</evidence>
<protein>
    <recommendedName>
        <fullName evidence="4">DUF2752 domain-containing protein</fullName>
    </recommendedName>
</protein>
<gene>
    <name evidence="2" type="ORF">SAMN05414137_105287</name>
</gene>
<keyword evidence="1" id="KW-0472">Membrane</keyword>
<reference evidence="3" key="1">
    <citation type="submission" date="2016-10" db="EMBL/GenBank/DDBJ databases">
        <authorList>
            <person name="Varghese N."/>
        </authorList>
    </citation>
    <scope>NUCLEOTIDE SEQUENCE [LARGE SCALE GENOMIC DNA]</scope>
    <source>
        <strain evidence="3">DSM 45096 / BCRC 16803 / CGMCC 4.1857 / CIP 109030 / JCM 12277 / KCTC 19219 / NBRC 100920 / 33214</strain>
    </source>
</reference>
<dbReference type="Proteomes" id="UP000183015">
    <property type="component" value="Unassembled WGS sequence"/>
</dbReference>
<sequence>MHAAAVDTGAASADQAVALDRRALWERRWASVAAGRHGGPLRVLLRGAGAAVVAIVAAEVHRTHDPGVLCPLRRFTGVPCPLCGSTTVFMELGAGHVGAAIAANPVTVLAGLCLLFAPLGGGARWQRLSNRSRLTVIIPVLLVSWLWQLHRFDFLPS</sequence>
<keyword evidence="1" id="KW-0812">Transmembrane</keyword>
<dbReference type="STRING" id="235985.SAMN05414137_105287"/>
<proteinExistence type="predicted"/>
<organism evidence="2 3">
    <name type="scientific">Streptacidiphilus jiangxiensis</name>
    <dbReference type="NCBI Taxonomy" id="235985"/>
    <lineage>
        <taxon>Bacteria</taxon>
        <taxon>Bacillati</taxon>
        <taxon>Actinomycetota</taxon>
        <taxon>Actinomycetes</taxon>
        <taxon>Kitasatosporales</taxon>
        <taxon>Streptomycetaceae</taxon>
        <taxon>Streptacidiphilus</taxon>
    </lineage>
</organism>
<feature type="transmembrane region" description="Helical" evidence="1">
    <location>
        <begin position="97"/>
        <end position="120"/>
    </location>
</feature>
<keyword evidence="1" id="KW-1133">Transmembrane helix</keyword>
<accession>A0A1H7MBW6</accession>
<dbReference type="EMBL" id="FOAZ01000005">
    <property type="protein sequence ID" value="SEL08559.1"/>
    <property type="molecule type" value="Genomic_DNA"/>
</dbReference>
<name>A0A1H7MBW6_STRJI</name>
<feature type="transmembrane region" description="Helical" evidence="1">
    <location>
        <begin position="132"/>
        <end position="150"/>
    </location>
</feature>
<dbReference type="AlphaFoldDB" id="A0A1H7MBW6"/>
<keyword evidence="3" id="KW-1185">Reference proteome</keyword>
<dbReference type="Pfam" id="PF10825">
    <property type="entry name" value="DUF2752"/>
    <property type="match status" value="1"/>
</dbReference>
<evidence type="ECO:0008006" key="4">
    <source>
        <dbReference type="Google" id="ProtNLM"/>
    </source>
</evidence>
<evidence type="ECO:0000313" key="3">
    <source>
        <dbReference type="Proteomes" id="UP000183015"/>
    </source>
</evidence>
<evidence type="ECO:0000256" key="1">
    <source>
        <dbReference type="SAM" id="Phobius"/>
    </source>
</evidence>